<evidence type="ECO:0000313" key="7">
    <source>
        <dbReference type="EMBL" id="KAK2590407.1"/>
    </source>
</evidence>
<dbReference type="CDD" id="cd12148">
    <property type="entry name" value="fungal_TF_MHR"/>
    <property type="match status" value="1"/>
</dbReference>
<dbReference type="GO" id="GO:0000981">
    <property type="term" value="F:DNA-binding transcription factor activity, RNA polymerase II-specific"/>
    <property type="evidence" value="ECO:0007669"/>
    <property type="project" value="InterPro"/>
</dbReference>
<dbReference type="PANTHER" id="PTHR47424">
    <property type="entry name" value="REGULATORY PROTEIN GAL4"/>
    <property type="match status" value="1"/>
</dbReference>
<sequence length="723" mass="80697">MNSGSVSKSSQNRACLECQKRKTRCVSSPHADSCTYCVRARKECVFEVNPTRTPLTRKNFDALEKRCAQLETALRTLSGRINVDKDLEQLAKDNANHAATDSGQTEETNLAEPAQDPETTEGSPNSYEWIEAVHISSGHGEISDRDAEDYEMASMAARGSGYLGNTSVSDILRTISGLVPGFETPASSRRHRTPRREQRHRRADNLVVNASLFSDVVAGRLIDAYFSYYNTSYPIIHEKSFKRQREHYKHRMPSAASTSCWMATQCTVLAIGQWTLDDEPQASSYFAAARSWLSARALESGTVGALQAFLLMANYIQKRGKPNTGYNMIGIAYRMALGLGMHREMTDPRQDTLRAERRRLLFWILFCFDSGLSITTGRPMANIDSFIDVKLPRNIDDSSLDLGESIPEEINSPTQRSAMIAQTHLAGIANEIYTAFWSAKTPQVETNHDIALTMEVKLFSWRNSLPRYFTASNVPDWFLGPRAIVLWKEQNLRILLWRSSQRRQSVATGKSVAKLKCHATAVETIKDISIFCEEHENLLHMGLNWYATYFLFQAVLVLEVNRVENPGPMQPSQEHAHGPTYGSVTSEAEILSQGRKCLQMLKKPNSAAGRCIETLDRISSPTTSSAASGKRMTPPPSDRRHNRSHLQPGDDSSDLQDAGSSSGPVDTITPDSLAMDWTTFADPSLQMLLDDRQMDEAFRGLEGFPGTLDQDSFNYMGGYTFSS</sequence>
<dbReference type="GO" id="GO:0000978">
    <property type="term" value="F:RNA polymerase II cis-regulatory region sequence-specific DNA binding"/>
    <property type="evidence" value="ECO:0007669"/>
    <property type="project" value="TreeGrafter"/>
</dbReference>
<dbReference type="SMART" id="SM00066">
    <property type="entry name" value="GAL4"/>
    <property type="match status" value="1"/>
</dbReference>
<dbReference type="Proteomes" id="UP001251528">
    <property type="component" value="Unassembled WGS sequence"/>
</dbReference>
<dbReference type="Gene3D" id="4.10.240.10">
    <property type="entry name" value="Zn(2)-C6 fungal-type DNA-binding domain"/>
    <property type="match status" value="1"/>
</dbReference>
<keyword evidence="2" id="KW-0805">Transcription regulation</keyword>
<accession>A0AAJ0CEY1</accession>
<gene>
    <name evidence="7" type="ORF">QQS21_011912</name>
</gene>
<evidence type="ECO:0000313" key="8">
    <source>
        <dbReference type="Proteomes" id="UP001251528"/>
    </source>
</evidence>
<dbReference type="CDD" id="cd00067">
    <property type="entry name" value="GAL4"/>
    <property type="match status" value="1"/>
</dbReference>
<proteinExistence type="predicted"/>
<feature type="domain" description="Zn(2)-C6 fungal-type" evidence="6">
    <location>
        <begin position="14"/>
        <end position="46"/>
    </location>
</feature>
<keyword evidence="8" id="KW-1185">Reference proteome</keyword>
<evidence type="ECO:0000256" key="5">
    <source>
        <dbReference type="SAM" id="MobiDB-lite"/>
    </source>
</evidence>
<organism evidence="7 8">
    <name type="scientific">Conoideocrella luteorostrata</name>
    <dbReference type="NCBI Taxonomy" id="1105319"/>
    <lineage>
        <taxon>Eukaryota</taxon>
        <taxon>Fungi</taxon>
        <taxon>Dikarya</taxon>
        <taxon>Ascomycota</taxon>
        <taxon>Pezizomycotina</taxon>
        <taxon>Sordariomycetes</taxon>
        <taxon>Hypocreomycetidae</taxon>
        <taxon>Hypocreales</taxon>
        <taxon>Clavicipitaceae</taxon>
        <taxon>Conoideocrella</taxon>
    </lineage>
</organism>
<evidence type="ECO:0000256" key="4">
    <source>
        <dbReference type="ARBA" id="ARBA00023242"/>
    </source>
</evidence>
<dbReference type="InterPro" id="IPR036864">
    <property type="entry name" value="Zn2-C6_fun-type_DNA-bd_sf"/>
</dbReference>
<keyword evidence="4" id="KW-0539">Nucleus</keyword>
<evidence type="ECO:0000259" key="6">
    <source>
        <dbReference type="PROSITE" id="PS50048"/>
    </source>
</evidence>
<dbReference type="InterPro" id="IPR001138">
    <property type="entry name" value="Zn2Cys6_DnaBD"/>
</dbReference>
<dbReference type="GO" id="GO:0006351">
    <property type="term" value="P:DNA-templated transcription"/>
    <property type="evidence" value="ECO:0007669"/>
    <property type="project" value="InterPro"/>
</dbReference>
<feature type="region of interest" description="Disordered" evidence="5">
    <location>
        <begin position="612"/>
        <end position="671"/>
    </location>
</feature>
<dbReference type="AlphaFoldDB" id="A0AAJ0CEY1"/>
<protein>
    <recommendedName>
        <fullName evidence="6">Zn(2)-C6 fungal-type domain-containing protein</fullName>
    </recommendedName>
</protein>
<dbReference type="GO" id="GO:0008270">
    <property type="term" value="F:zinc ion binding"/>
    <property type="evidence" value="ECO:0007669"/>
    <property type="project" value="InterPro"/>
</dbReference>
<keyword evidence="1" id="KW-0479">Metal-binding</keyword>
<dbReference type="InterPro" id="IPR007219">
    <property type="entry name" value="XnlR_reg_dom"/>
</dbReference>
<comment type="caution">
    <text evidence="7">The sequence shown here is derived from an EMBL/GenBank/DDBJ whole genome shotgun (WGS) entry which is preliminary data.</text>
</comment>
<keyword evidence="3" id="KW-0804">Transcription</keyword>
<feature type="compositionally biased region" description="Polar residues" evidence="5">
    <location>
        <begin position="97"/>
        <end position="108"/>
    </location>
</feature>
<reference evidence="7" key="1">
    <citation type="submission" date="2023-06" db="EMBL/GenBank/DDBJ databases">
        <title>Conoideocrella luteorostrata (Hypocreales: Clavicipitaceae), a potential biocontrol fungus for elongate hemlock scale in United States Christmas tree production areas.</title>
        <authorList>
            <person name="Barrett H."/>
            <person name="Lovett B."/>
            <person name="Macias A.M."/>
            <person name="Stajich J.E."/>
            <person name="Kasson M.T."/>
        </authorList>
    </citation>
    <scope>NUCLEOTIDE SEQUENCE</scope>
    <source>
        <strain evidence="7">ARSEF 14590</strain>
    </source>
</reference>
<evidence type="ECO:0000256" key="2">
    <source>
        <dbReference type="ARBA" id="ARBA00023015"/>
    </source>
</evidence>
<dbReference type="GO" id="GO:0000435">
    <property type="term" value="P:positive regulation of transcription from RNA polymerase II promoter by galactose"/>
    <property type="evidence" value="ECO:0007669"/>
    <property type="project" value="TreeGrafter"/>
</dbReference>
<dbReference type="Pfam" id="PF04082">
    <property type="entry name" value="Fungal_trans"/>
    <property type="match status" value="1"/>
</dbReference>
<dbReference type="SUPFAM" id="SSF57701">
    <property type="entry name" value="Zn2/Cys6 DNA-binding domain"/>
    <property type="match status" value="1"/>
</dbReference>
<name>A0AAJ0CEY1_9HYPO</name>
<feature type="compositionally biased region" description="Polar residues" evidence="5">
    <location>
        <begin position="617"/>
        <end position="627"/>
    </location>
</feature>
<dbReference type="SMART" id="SM00906">
    <property type="entry name" value="Fungal_trans"/>
    <property type="match status" value="1"/>
</dbReference>
<dbReference type="EMBL" id="JASWJB010000443">
    <property type="protein sequence ID" value="KAK2590407.1"/>
    <property type="molecule type" value="Genomic_DNA"/>
</dbReference>
<dbReference type="PROSITE" id="PS50048">
    <property type="entry name" value="ZN2_CY6_FUNGAL_2"/>
    <property type="match status" value="1"/>
</dbReference>
<evidence type="ECO:0000256" key="3">
    <source>
        <dbReference type="ARBA" id="ARBA00023163"/>
    </source>
</evidence>
<dbReference type="PANTHER" id="PTHR47424:SF2">
    <property type="entry name" value="TRANSCRIPTION FACTOR DOMAIN-CONTAINING PROTEIN-RELATED"/>
    <property type="match status" value="1"/>
</dbReference>
<evidence type="ECO:0000256" key="1">
    <source>
        <dbReference type="ARBA" id="ARBA00022723"/>
    </source>
</evidence>
<dbReference type="GO" id="GO:0005634">
    <property type="term" value="C:nucleus"/>
    <property type="evidence" value="ECO:0007669"/>
    <property type="project" value="TreeGrafter"/>
</dbReference>
<feature type="region of interest" description="Disordered" evidence="5">
    <location>
        <begin position="96"/>
        <end position="124"/>
    </location>
</feature>
<dbReference type="InterPro" id="IPR051127">
    <property type="entry name" value="Fungal_SecMet_Regulators"/>
</dbReference>